<accession>A0AAV9L8X7</accession>
<dbReference type="AlphaFoldDB" id="A0AAV9L8X7"/>
<protein>
    <submittedName>
        <fullName evidence="1">Uncharacterized protein</fullName>
    </submittedName>
</protein>
<comment type="caution">
    <text evidence="1">The sequence shown here is derived from an EMBL/GenBank/DDBJ whole genome shotgun (WGS) entry which is preliminary data.</text>
</comment>
<evidence type="ECO:0000313" key="2">
    <source>
        <dbReference type="Proteomes" id="UP001311915"/>
    </source>
</evidence>
<dbReference type="EMBL" id="JAWPEI010000007">
    <property type="protein sequence ID" value="KAK4721264.1"/>
    <property type="molecule type" value="Genomic_DNA"/>
</dbReference>
<dbReference type="Proteomes" id="UP001311915">
    <property type="component" value="Unassembled WGS sequence"/>
</dbReference>
<proteinExistence type="predicted"/>
<evidence type="ECO:0000313" key="1">
    <source>
        <dbReference type="EMBL" id="KAK4721264.1"/>
    </source>
</evidence>
<name>A0AAV9L8X7_9SOLN</name>
<keyword evidence="2" id="KW-1185">Reference proteome</keyword>
<gene>
    <name evidence="1" type="ORF">R3W88_011497</name>
</gene>
<organism evidence="1 2">
    <name type="scientific">Solanum pinnatisectum</name>
    <name type="common">tansyleaf nightshade</name>
    <dbReference type="NCBI Taxonomy" id="50273"/>
    <lineage>
        <taxon>Eukaryota</taxon>
        <taxon>Viridiplantae</taxon>
        <taxon>Streptophyta</taxon>
        <taxon>Embryophyta</taxon>
        <taxon>Tracheophyta</taxon>
        <taxon>Spermatophyta</taxon>
        <taxon>Magnoliopsida</taxon>
        <taxon>eudicotyledons</taxon>
        <taxon>Gunneridae</taxon>
        <taxon>Pentapetalae</taxon>
        <taxon>asterids</taxon>
        <taxon>lamiids</taxon>
        <taxon>Solanales</taxon>
        <taxon>Solanaceae</taxon>
        <taxon>Solanoideae</taxon>
        <taxon>Solaneae</taxon>
        <taxon>Solanum</taxon>
    </lineage>
</organism>
<sequence>MSSIAIWVMHSGKWDDANCYVDYVIEGVVFRENASFTELYNIIATQLAVDVTLKVLKIEYKNDQSSTRVVIHNEMGCEYM</sequence>
<reference evidence="1 2" key="1">
    <citation type="submission" date="2023-10" db="EMBL/GenBank/DDBJ databases">
        <title>Genome-Wide Identification Analysis in wild type Solanum Pinnatisectum Reveals Some Genes Defensing Phytophthora Infestans.</title>
        <authorList>
            <person name="Sun C."/>
        </authorList>
    </citation>
    <scope>NUCLEOTIDE SEQUENCE [LARGE SCALE GENOMIC DNA]</scope>
    <source>
        <strain evidence="1">LQN</strain>
        <tissue evidence="1">Leaf</tissue>
    </source>
</reference>